<dbReference type="InterPro" id="IPR011554">
    <property type="entry name" value="HMG_CoA_synthase_prok"/>
</dbReference>
<feature type="domain" description="Hydroxymethylglutaryl-coenzyme A synthase N-terminal" evidence="5">
    <location>
        <begin position="5"/>
        <end position="167"/>
    </location>
</feature>
<reference evidence="7 8" key="1">
    <citation type="journal article" date="2015" name="Genome Announc.">
        <title>Expanding the biotechnology potential of lactobacilli through comparative genomics of 213 strains and associated genera.</title>
        <authorList>
            <person name="Sun Z."/>
            <person name="Harris H.M."/>
            <person name="McCann A."/>
            <person name="Guo C."/>
            <person name="Argimon S."/>
            <person name="Zhang W."/>
            <person name="Yang X."/>
            <person name="Jeffery I.B."/>
            <person name="Cooney J.C."/>
            <person name="Kagawa T.F."/>
            <person name="Liu W."/>
            <person name="Song Y."/>
            <person name="Salvetti E."/>
            <person name="Wrobel A."/>
            <person name="Rasinkangas P."/>
            <person name="Parkhill J."/>
            <person name="Rea M.C."/>
            <person name="O'Sullivan O."/>
            <person name="Ritari J."/>
            <person name="Douillard F.P."/>
            <person name="Paul Ross R."/>
            <person name="Yang R."/>
            <person name="Briner A.E."/>
            <person name="Felis G.E."/>
            <person name="de Vos W.M."/>
            <person name="Barrangou R."/>
            <person name="Klaenhammer T.R."/>
            <person name="Caufield P.W."/>
            <person name="Cui Y."/>
            <person name="Zhang H."/>
            <person name="O'Toole P.W."/>
        </authorList>
    </citation>
    <scope>NUCLEOTIDE SEQUENCE [LARGE SCALE GENOMIC DNA]</scope>
    <source>
        <strain evidence="7 8">DSM 24301</strain>
    </source>
</reference>
<dbReference type="CDD" id="cd00827">
    <property type="entry name" value="init_cond_enzymes"/>
    <property type="match status" value="1"/>
</dbReference>
<dbReference type="NCBIfam" id="TIGR01835">
    <property type="entry name" value="HMG-CoA-S_prok"/>
    <property type="match status" value="1"/>
</dbReference>
<keyword evidence="2" id="KW-0808">Transferase</keyword>
<feature type="binding site" evidence="4">
    <location>
        <position position="146"/>
    </location>
    <ligand>
        <name>(3S)-3-hydroxy-3-methylglutaryl-CoA</name>
        <dbReference type="ChEBI" id="CHEBI:43074"/>
    </ligand>
</feature>
<dbReference type="PATRIC" id="fig|1293598.4.peg.2024"/>
<dbReference type="Proteomes" id="UP000050969">
    <property type="component" value="Unassembled WGS sequence"/>
</dbReference>
<proteinExistence type="inferred from homology"/>
<evidence type="ECO:0000256" key="3">
    <source>
        <dbReference type="PIRSR" id="PIRSR611554-1"/>
    </source>
</evidence>
<name>A0A0R2MTE1_9LACO</name>
<dbReference type="PANTHER" id="PTHR43323">
    <property type="entry name" value="3-HYDROXY-3-METHYLGLUTARYL COENZYME A SYNTHASE"/>
    <property type="match status" value="1"/>
</dbReference>
<dbReference type="STRING" id="1293598.IV56_GL001940"/>
<dbReference type="AlphaFoldDB" id="A0A0R2MTE1"/>
<dbReference type="InterPro" id="IPR013528">
    <property type="entry name" value="HMG_CoA_synth_N"/>
</dbReference>
<keyword evidence="8" id="KW-1185">Reference proteome</keyword>
<comment type="caution">
    <text evidence="7">The sequence shown here is derived from an EMBL/GenBank/DDBJ whole genome shotgun (WGS) entry which is preliminary data.</text>
</comment>
<feature type="binding site" evidence="4">
    <location>
        <position position="278"/>
    </location>
    <ligand>
        <name>(3S)-3-hydroxy-3-methylglutaryl-CoA</name>
        <dbReference type="ChEBI" id="CHEBI:43074"/>
    </ligand>
</feature>
<protein>
    <submittedName>
        <fullName evidence="7">Hydroxymethylglutaryl-CoA synthase</fullName>
    </submittedName>
</protein>
<feature type="domain" description="Hydroxymethylglutaryl-coenzyme A synthase C-terminal" evidence="6">
    <location>
        <begin position="264"/>
        <end position="365"/>
    </location>
</feature>
<dbReference type="GO" id="GO:0004421">
    <property type="term" value="F:hydroxymethylglutaryl-CoA synthase activity"/>
    <property type="evidence" value="ECO:0007669"/>
    <property type="project" value="InterPro"/>
</dbReference>
<dbReference type="Pfam" id="PF01154">
    <property type="entry name" value="HMG_CoA_synt_N"/>
    <property type="match status" value="1"/>
</dbReference>
<dbReference type="GO" id="GO:0006084">
    <property type="term" value="P:acetyl-CoA metabolic process"/>
    <property type="evidence" value="ECO:0007669"/>
    <property type="project" value="InterPro"/>
</dbReference>
<dbReference type="Pfam" id="PF08540">
    <property type="entry name" value="HMG_CoA_synt_C"/>
    <property type="match status" value="1"/>
</dbReference>
<accession>A0A0R2MTE1</accession>
<feature type="active site" description="Proton donor/acceptor" evidence="3">
    <location>
        <position position="236"/>
    </location>
</feature>
<comment type="similarity">
    <text evidence="1">Belongs to the thiolase-like superfamily. HMG-CoA synthase family.</text>
</comment>
<dbReference type="InterPro" id="IPR016039">
    <property type="entry name" value="Thiolase-like"/>
</dbReference>
<feature type="binding site" evidence="4">
    <location>
        <position position="32"/>
    </location>
    <ligand>
        <name>(3S)-3-hydroxy-3-methylglutaryl-CoA</name>
        <dbReference type="ChEBI" id="CHEBI:43074"/>
    </ligand>
</feature>
<evidence type="ECO:0000256" key="1">
    <source>
        <dbReference type="ARBA" id="ARBA00007061"/>
    </source>
</evidence>
<evidence type="ECO:0000259" key="5">
    <source>
        <dbReference type="Pfam" id="PF01154"/>
    </source>
</evidence>
<evidence type="ECO:0000256" key="2">
    <source>
        <dbReference type="ARBA" id="ARBA00022679"/>
    </source>
</evidence>
<feature type="binding site" evidence="4">
    <location>
        <position position="151"/>
    </location>
    <ligand>
        <name>substrate</name>
    </ligand>
</feature>
<dbReference type="SUPFAM" id="SSF53901">
    <property type="entry name" value="Thiolase-like"/>
    <property type="match status" value="2"/>
</dbReference>
<evidence type="ECO:0000313" key="7">
    <source>
        <dbReference type="EMBL" id="KRO16140.1"/>
    </source>
</evidence>
<evidence type="ECO:0000259" key="6">
    <source>
        <dbReference type="Pfam" id="PF08540"/>
    </source>
</evidence>
<gene>
    <name evidence="7" type="ORF">IV56_GL001940</name>
</gene>
<dbReference type="Gene3D" id="3.40.47.10">
    <property type="match status" value="2"/>
</dbReference>
<feature type="binding site" evidence="4">
    <location>
        <position position="245"/>
    </location>
    <ligand>
        <name>(3S)-3-hydroxy-3-methylglutaryl-CoA</name>
        <dbReference type="ChEBI" id="CHEBI:43074"/>
    </ligand>
</feature>
<organism evidence="7 8">
    <name type="scientific">Lacticaseibacillus saniviri JCM 17471 = DSM 24301</name>
    <dbReference type="NCBI Taxonomy" id="1293598"/>
    <lineage>
        <taxon>Bacteria</taxon>
        <taxon>Bacillati</taxon>
        <taxon>Bacillota</taxon>
        <taxon>Bacilli</taxon>
        <taxon>Lactobacillales</taxon>
        <taxon>Lactobacillaceae</taxon>
        <taxon>Lacticaseibacillus</taxon>
    </lineage>
</organism>
<dbReference type="EMBL" id="JQCE01000052">
    <property type="protein sequence ID" value="KRO16140.1"/>
    <property type="molecule type" value="Genomic_DNA"/>
</dbReference>
<dbReference type="PANTHER" id="PTHR43323:SF2">
    <property type="entry name" value="HYDROXYMETHYLGLUTARYL-COA SYNTHASE"/>
    <property type="match status" value="1"/>
</dbReference>
<feature type="active site" description="Acyl-thioester intermediate" evidence="3">
    <location>
        <position position="114"/>
    </location>
</feature>
<feature type="active site" description="Proton donor/acceptor" evidence="3">
    <location>
        <position position="82"/>
    </location>
</feature>
<evidence type="ECO:0000313" key="8">
    <source>
        <dbReference type="Proteomes" id="UP000050969"/>
    </source>
</evidence>
<evidence type="ECO:0000256" key="4">
    <source>
        <dbReference type="PIRSR" id="PIRSR611554-2"/>
    </source>
</evidence>
<dbReference type="InterPro" id="IPR013746">
    <property type="entry name" value="HMG_CoA_synt_C_dom"/>
</dbReference>
<sequence>MSKMTIGIDQLGFYTPNYYVDLVDLAQARGVDPDKFTIGIGQDKQAVPPSSQDVVTMGASAANEFLTPDMKQDIGLIVLGTETGIDASKAGSLYIQQLLNLNPWSRAIEIKEACYGATAGLMLAKDYIATHPGKTALVIASDIARYGLETGGEVTQGAGAIAMLVTENPRIMALGDVSSYYSEQVMDFWRPVYTDEAIALGKYSTEQYIRFFELTWADYQKQTGKQLADFAAMTFHLPYTKMGLKALRTALPEADAVKQADLLAKYEESIQYSRQVGNIYTGSLYLGLLSLLEKNTNLQAGDEIGLFSYGSGAVGEFFTATLVDGFRSQLHAEQHQATLDARTQLSVPDYELVFKDKVPYAADNYQADPARFAGDFVLSGVTDQQRQYQVNE</sequence>